<dbReference type="FunFam" id="1.10.10.60:FF:000141">
    <property type="entry name" value="TetR family transcriptional regulator"/>
    <property type="match status" value="1"/>
</dbReference>
<name>A0AAE6WU39_9GAMM</name>
<proteinExistence type="predicted"/>
<evidence type="ECO:0000313" key="6">
    <source>
        <dbReference type="EMBL" id="QIC65909.1"/>
    </source>
</evidence>
<dbReference type="Pfam" id="PF00440">
    <property type="entry name" value="TetR_N"/>
    <property type="match status" value="1"/>
</dbReference>
<dbReference type="InterPro" id="IPR039536">
    <property type="entry name" value="TetR_C_Proteobacteria"/>
</dbReference>
<dbReference type="AlphaFoldDB" id="A0AAE6WU39"/>
<evidence type="ECO:0000259" key="5">
    <source>
        <dbReference type="PROSITE" id="PS50977"/>
    </source>
</evidence>
<dbReference type="InterPro" id="IPR001647">
    <property type="entry name" value="HTH_TetR"/>
</dbReference>
<dbReference type="SUPFAM" id="SSF46689">
    <property type="entry name" value="Homeodomain-like"/>
    <property type="match status" value="1"/>
</dbReference>
<dbReference type="Gene3D" id="1.10.357.10">
    <property type="entry name" value="Tetracycline Repressor, domain 2"/>
    <property type="match status" value="1"/>
</dbReference>
<evidence type="ECO:0000256" key="4">
    <source>
        <dbReference type="PROSITE-ProRule" id="PRU00335"/>
    </source>
</evidence>
<evidence type="ECO:0000256" key="2">
    <source>
        <dbReference type="ARBA" id="ARBA00023125"/>
    </source>
</evidence>
<dbReference type="Proteomes" id="UP000503505">
    <property type="component" value="Chromosome"/>
</dbReference>
<dbReference type="GO" id="GO:0003700">
    <property type="term" value="F:DNA-binding transcription factor activity"/>
    <property type="evidence" value="ECO:0007669"/>
    <property type="project" value="TreeGrafter"/>
</dbReference>
<dbReference type="PANTHER" id="PTHR30055:SF146">
    <property type="entry name" value="HTH-TYPE TRANSCRIPTIONAL DUAL REGULATOR CECR"/>
    <property type="match status" value="1"/>
</dbReference>
<keyword evidence="3" id="KW-0804">Transcription</keyword>
<keyword evidence="1" id="KW-0805">Transcription regulation</keyword>
<sequence length="216" mass="24766">MTIFIFLEKNVQIPVGRPKDLEKRRRILDAAKHLFLQHGYHGSSMNQIAQAAGVTKLTVYNHFQDKATLFTCAIEDTCEHLIPASPTTLLHAESNFRDALHEACILSMNMVNLPEAIKLDLLLMELASEQSPLTQQFFNASHLRLSQLWQEFFHLAQSYHFIQQDDPLRQTELILSLLFGNRHQKVLLGVFPVPALEQQQIIIQDAIHIFLLRYAA</sequence>
<organism evidence="6 7">
    <name type="scientific">Acinetobacter schindleri</name>
    <dbReference type="NCBI Taxonomy" id="108981"/>
    <lineage>
        <taxon>Bacteria</taxon>
        <taxon>Pseudomonadati</taxon>
        <taxon>Pseudomonadota</taxon>
        <taxon>Gammaproteobacteria</taxon>
        <taxon>Moraxellales</taxon>
        <taxon>Moraxellaceae</taxon>
        <taxon>Acinetobacter</taxon>
    </lineage>
</organism>
<evidence type="ECO:0000313" key="7">
    <source>
        <dbReference type="Proteomes" id="UP000503505"/>
    </source>
</evidence>
<dbReference type="InterPro" id="IPR050109">
    <property type="entry name" value="HTH-type_TetR-like_transc_reg"/>
</dbReference>
<dbReference type="GO" id="GO:0000976">
    <property type="term" value="F:transcription cis-regulatory region binding"/>
    <property type="evidence" value="ECO:0007669"/>
    <property type="project" value="TreeGrafter"/>
</dbReference>
<accession>A0AAE6WU39</accession>
<dbReference type="Pfam" id="PF14246">
    <property type="entry name" value="TetR_C_7"/>
    <property type="match status" value="1"/>
</dbReference>
<dbReference type="PANTHER" id="PTHR30055">
    <property type="entry name" value="HTH-TYPE TRANSCRIPTIONAL REGULATOR RUTR"/>
    <property type="match status" value="1"/>
</dbReference>
<reference evidence="6 7" key="1">
    <citation type="submission" date="2019-09" db="EMBL/GenBank/DDBJ databases">
        <title>Non-baumannii Acinetobacter spp. carrying blaNDM-1 isolated in China.</title>
        <authorList>
            <person name="Cui C."/>
            <person name="Chen C."/>
            <person name="Sun J."/>
            <person name="Liu Y."/>
        </authorList>
    </citation>
    <scope>NUCLEOTIDE SEQUENCE [LARGE SCALE GENOMIC DNA]</scope>
    <source>
        <strain evidence="6 7">HZE23-1</strain>
    </source>
</reference>
<feature type="DNA-binding region" description="H-T-H motif" evidence="4">
    <location>
        <begin position="44"/>
        <end position="63"/>
    </location>
</feature>
<dbReference type="PRINTS" id="PR00455">
    <property type="entry name" value="HTHTETR"/>
</dbReference>
<dbReference type="InterPro" id="IPR009057">
    <property type="entry name" value="Homeodomain-like_sf"/>
</dbReference>
<evidence type="ECO:0000256" key="3">
    <source>
        <dbReference type="ARBA" id="ARBA00023163"/>
    </source>
</evidence>
<evidence type="ECO:0000256" key="1">
    <source>
        <dbReference type="ARBA" id="ARBA00023015"/>
    </source>
</evidence>
<dbReference type="PROSITE" id="PS50977">
    <property type="entry name" value="HTH_TETR_2"/>
    <property type="match status" value="1"/>
</dbReference>
<protein>
    <submittedName>
        <fullName evidence="6">TetR/AcrR family transcriptional regulator</fullName>
    </submittedName>
</protein>
<gene>
    <name evidence="6" type="ORF">FSC10_00240</name>
</gene>
<dbReference type="EMBL" id="CP044463">
    <property type="protein sequence ID" value="QIC65909.1"/>
    <property type="molecule type" value="Genomic_DNA"/>
</dbReference>
<feature type="domain" description="HTH tetR-type" evidence="5">
    <location>
        <begin position="21"/>
        <end position="81"/>
    </location>
</feature>
<keyword evidence="2 4" id="KW-0238">DNA-binding</keyword>